<dbReference type="EMBL" id="BK032839">
    <property type="protein sequence ID" value="DAF63396.1"/>
    <property type="molecule type" value="Genomic_DNA"/>
</dbReference>
<name>A0A8S5TJ91_9CAUD</name>
<proteinExistence type="predicted"/>
<sequence length="130" mass="14981">MKQILTLEVDLEQPDDAKFAIDEAVKVYKADKLKWTEEELVEAKHLAMKIMEQLCLDGYSIEWFRVTETYCYKAVSIWLSKPDDESFKRNVTCCIPSASFDTWVAKCVCLCRATGRNVPAFIIKKAGECW</sequence>
<reference evidence="1" key="1">
    <citation type="journal article" date="2021" name="Proc. Natl. Acad. Sci. U.S.A.">
        <title>A Catalog of Tens of Thousands of Viruses from Human Metagenomes Reveals Hidden Associations with Chronic Diseases.</title>
        <authorList>
            <person name="Tisza M.J."/>
            <person name="Buck C.B."/>
        </authorList>
    </citation>
    <scope>NUCLEOTIDE SEQUENCE</scope>
    <source>
        <strain evidence="1">CtvI513</strain>
    </source>
</reference>
<evidence type="ECO:0000313" key="1">
    <source>
        <dbReference type="EMBL" id="DAF63396.1"/>
    </source>
</evidence>
<protein>
    <submittedName>
        <fullName evidence="1">Uncharacterized protein</fullName>
    </submittedName>
</protein>
<accession>A0A8S5TJ91</accession>
<organism evidence="1">
    <name type="scientific">Siphoviridae sp. ctvI513</name>
    <dbReference type="NCBI Taxonomy" id="2827965"/>
    <lineage>
        <taxon>Viruses</taxon>
        <taxon>Duplodnaviria</taxon>
        <taxon>Heunggongvirae</taxon>
        <taxon>Uroviricota</taxon>
        <taxon>Caudoviricetes</taxon>
    </lineage>
</organism>